<dbReference type="AlphaFoldDB" id="A0AA46SDQ4"/>
<evidence type="ECO:0000313" key="1">
    <source>
        <dbReference type="EMBL" id="UYF94039.1"/>
    </source>
</evidence>
<protein>
    <submittedName>
        <fullName evidence="1">Uncharacterized protein</fullName>
    </submittedName>
</protein>
<proteinExistence type="predicted"/>
<dbReference type="KEGG" id="rav:AAT18_02190"/>
<organism evidence="1 2">
    <name type="scientific">Rhodococcus aetherivorans</name>
    <dbReference type="NCBI Taxonomy" id="191292"/>
    <lineage>
        <taxon>Bacteria</taxon>
        <taxon>Bacillati</taxon>
        <taxon>Actinomycetota</taxon>
        <taxon>Actinomycetes</taxon>
        <taxon>Mycobacteriales</taxon>
        <taxon>Nocardiaceae</taxon>
        <taxon>Rhodococcus</taxon>
    </lineage>
</organism>
<dbReference type="Proteomes" id="UP001163947">
    <property type="component" value="Chromosome"/>
</dbReference>
<sequence length="110" mass="11778">MTLSPVIRDFFGRVIPTSHDQVIAPSSPAVTVTVTCGSEMIAVLEMSMMSHSSAMVAPRSTAGVDRRDDGLGRCEDVHSDLPGFLEERVEHWAGFRLLAPGFPAVANALP</sequence>
<name>A0AA46SDQ4_9NOCA</name>
<gene>
    <name evidence="1" type="ORF">OCS65_27075</name>
</gene>
<evidence type="ECO:0000313" key="2">
    <source>
        <dbReference type="Proteomes" id="UP001163947"/>
    </source>
</evidence>
<reference evidence="1" key="1">
    <citation type="submission" date="2022-09" db="EMBL/GenBank/DDBJ databases">
        <title>The genome sequence of Rhodococcus aetherivorans N1.</title>
        <authorList>
            <person name="Jiang W."/>
        </authorList>
    </citation>
    <scope>NUCLEOTIDE SEQUENCE</scope>
    <source>
        <strain evidence="1">N1</strain>
    </source>
</reference>
<dbReference type="EMBL" id="CP106982">
    <property type="protein sequence ID" value="UYF94039.1"/>
    <property type="molecule type" value="Genomic_DNA"/>
</dbReference>
<accession>A0AA46SDQ4</accession>